<name>A0A1F6CMH9_9BACT</name>
<organism evidence="1 2">
    <name type="scientific">Candidatus Kaiserbacteria bacterium RIFCSPHIGHO2_01_FULL_54_36</name>
    <dbReference type="NCBI Taxonomy" id="1798482"/>
    <lineage>
        <taxon>Bacteria</taxon>
        <taxon>Candidatus Kaiseribacteriota</taxon>
    </lineage>
</organism>
<protein>
    <submittedName>
        <fullName evidence="1">Uncharacterized protein</fullName>
    </submittedName>
</protein>
<evidence type="ECO:0000313" key="1">
    <source>
        <dbReference type="EMBL" id="OGG50230.1"/>
    </source>
</evidence>
<accession>A0A1F6CMH9</accession>
<dbReference type="AlphaFoldDB" id="A0A1F6CMH9"/>
<evidence type="ECO:0000313" key="2">
    <source>
        <dbReference type="Proteomes" id="UP000178370"/>
    </source>
</evidence>
<comment type="caution">
    <text evidence="1">The sequence shown here is derived from an EMBL/GenBank/DDBJ whole genome shotgun (WGS) entry which is preliminary data.</text>
</comment>
<proteinExistence type="predicted"/>
<dbReference type="Proteomes" id="UP000178370">
    <property type="component" value="Unassembled WGS sequence"/>
</dbReference>
<sequence length="111" mass="12652">MNVEPYELRVVTRAGRSHLEVAFPIDAKKDLRPACQAAHQAVTQFVSEYQDIRLDATLKQDRLAFAHRSRPCAAIVLDITVPPEFTGRRYVEFDERACKLVDDIKTAVLMH</sequence>
<gene>
    <name evidence="1" type="ORF">A2763_04610</name>
</gene>
<dbReference type="EMBL" id="MFKV01000016">
    <property type="protein sequence ID" value="OGG50230.1"/>
    <property type="molecule type" value="Genomic_DNA"/>
</dbReference>
<reference evidence="1 2" key="1">
    <citation type="journal article" date="2016" name="Nat. Commun.">
        <title>Thousands of microbial genomes shed light on interconnected biogeochemical processes in an aquifer system.</title>
        <authorList>
            <person name="Anantharaman K."/>
            <person name="Brown C.T."/>
            <person name="Hug L.A."/>
            <person name="Sharon I."/>
            <person name="Castelle C.J."/>
            <person name="Probst A.J."/>
            <person name="Thomas B.C."/>
            <person name="Singh A."/>
            <person name="Wilkins M.J."/>
            <person name="Karaoz U."/>
            <person name="Brodie E.L."/>
            <person name="Williams K.H."/>
            <person name="Hubbard S.S."/>
            <person name="Banfield J.F."/>
        </authorList>
    </citation>
    <scope>NUCLEOTIDE SEQUENCE [LARGE SCALE GENOMIC DNA]</scope>
</reference>